<organism evidence="1 2">
    <name type="scientific">Natrarchaeobaculum sulfurireducens</name>
    <dbReference type="NCBI Taxonomy" id="2044521"/>
    <lineage>
        <taxon>Archaea</taxon>
        <taxon>Methanobacteriati</taxon>
        <taxon>Methanobacteriota</taxon>
        <taxon>Stenosarchaea group</taxon>
        <taxon>Halobacteria</taxon>
        <taxon>Halobacteriales</taxon>
        <taxon>Natrialbaceae</taxon>
        <taxon>Natrarchaeobaculum</taxon>
    </lineage>
</organism>
<dbReference type="Proteomes" id="UP000258613">
    <property type="component" value="Chromosome"/>
</dbReference>
<evidence type="ECO:0000313" key="2">
    <source>
        <dbReference type="Proteomes" id="UP000258613"/>
    </source>
</evidence>
<dbReference type="GeneID" id="37641262"/>
<name>A0A346PMP8_9EURY</name>
<reference evidence="2" key="1">
    <citation type="submission" date="2018-02" db="EMBL/GenBank/DDBJ databases">
        <title>Phenotypic and genomic properties of facultatively anaerobic sulfur-reducing natronoarchaea from hypersaline soda lakes.</title>
        <authorList>
            <person name="Sorokin D.Y."/>
            <person name="Kublanov I.V."/>
            <person name="Roman P."/>
            <person name="Sinninghe Damste J.S."/>
            <person name="Golyshin P.N."/>
            <person name="Rojo D."/>
            <person name="Ciordia S."/>
            <person name="Mena M.D.C."/>
            <person name="Ferrer M."/>
            <person name="Messina E."/>
            <person name="Smedile F."/>
            <person name="La Spada G."/>
            <person name="La Cono V."/>
            <person name="Yakimov M.M."/>
        </authorList>
    </citation>
    <scope>NUCLEOTIDE SEQUENCE [LARGE SCALE GENOMIC DNA]</scope>
    <source>
        <strain evidence="2">AArc-Mg</strain>
    </source>
</reference>
<gene>
    <name evidence="1" type="ORF">AArcMg_0771</name>
</gene>
<accession>A0A346PMP8</accession>
<dbReference type="AlphaFoldDB" id="A0A346PMP8"/>
<sequence length="164" mass="17936">MTTDRRSKTVAGRQYPSVVKSDRYVLADDADPVYPGMLLEVTGVTDQGYFEVQPNSRAGENVPLIFAEVRAHPPRGDQTRTYRKNQPYEEPGEMVEAVHFRPGDTTDNAFLAAEEVAAPGEALVADNAGGLTVHVDEEEGAKLCEAQEDVEAPADDEARIEVIF</sequence>
<proteinExistence type="predicted"/>
<protein>
    <submittedName>
        <fullName evidence="1">Uncharacterized protein</fullName>
    </submittedName>
</protein>
<dbReference type="EMBL" id="CP027033">
    <property type="protein sequence ID" value="AXR80793.1"/>
    <property type="molecule type" value="Genomic_DNA"/>
</dbReference>
<keyword evidence="2" id="KW-1185">Reference proteome</keyword>
<evidence type="ECO:0000313" key="1">
    <source>
        <dbReference type="EMBL" id="AXR80793.1"/>
    </source>
</evidence>
<dbReference type="KEGG" id="nag:AArcMg_0771"/>
<dbReference type="RefSeq" id="WP_117367578.1">
    <property type="nucleotide sequence ID" value="NZ_CP027033.1"/>
</dbReference>